<feature type="transmembrane region" description="Helical" evidence="1">
    <location>
        <begin position="12"/>
        <end position="34"/>
    </location>
</feature>
<evidence type="ECO:0000256" key="1">
    <source>
        <dbReference type="SAM" id="Phobius"/>
    </source>
</evidence>
<dbReference type="RefSeq" id="WP_111789996.1">
    <property type="nucleotide sequence ID" value="NZ_SGOB01000004.1"/>
</dbReference>
<accession>A0AA94VBB8</accession>
<gene>
    <name evidence="2" type="ORF">EXN24_19230</name>
</gene>
<evidence type="ECO:0000313" key="2">
    <source>
        <dbReference type="EMBL" id="TRA87497.1"/>
    </source>
</evidence>
<dbReference type="AlphaFoldDB" id="A0AA94VBB8"/>
<organism evidence="2 3">
    <name type="scientific">Rhizobium rhizogenes</name>
    <name type="common">Agrobacterium rhizogenes</name>
    <dbReference type="NCBI Taxonomy" id="359"/>
    <lineage>
        <taxon>Bacteria</taxon>
        <taxon>Pseudomonadati</taxon>
        <taxon>Pseudomonadota</taxon>
        <taxon>Alphaproteobacteria</taxon>
        <taxon>Hyphomicrobiales</taxon>
        <taxon>Rhizobiaceae</taxon>
        <taxon>Rhizobium/Agrobacterium group</taxon>
        <taxon>Rhizobium</taxon>
    </lineage>
</organism>
<keyword evidence="1" id="KW-1133">Transmembrane helix</keyword>
<protein>
    <submittedName>
        <fullName evidence="2">Uncharacterized protein</fullName>
    </submittedName>
</protein>
<sequence length="242" mass="27507">MRWYKRLCFCDLTVAARIFLTWFVSVVFCCLVTTRTYASDSNKDASINAVLESYILRAAKKGSFDYRSPTFINVRAGTGSEQLFEYISKWYKFYAEFLSFTQEENNKNIAILIGKDVLKDAKSGKITGFGSSFRVVDSRRDYCYVGAINENNSDGIFLEASILIDPSMGGDSRECLLESFVRLFGFHFSLAFFVNANPLYHRAISSTPIDEAQLKAFQIREKCQHSVETADFEVCVRKEVGD</sequence>
<keyword evidence="1" id="KW-0472">Membrane</keyword>
<name>A0AA94VBB8_RHIRH</name>
<evidence type="ECO:0000313" key="3">
    <source>
        <dbReference type="Proteomes" id="UP000320858"/>
    </source>
</evidence>
<dbReference type="Proteomes" id="UP000320858">
    <property type="component" value="Unassembled WGS sequence"/>
</dbReference>
<reference evidence="2 3" key="1">
    <citation type="journal article" date="2019" name="Appl. Microbiol. Biotechnol.">
        <title>Differential efficiency of wild type rhizogenic strains for rol gene transformation of plants.</title>
        <authorList>
            <person name="Desmet S."/>
            <person name="De Keyser E."/>
            <person name="Van Vaerenbergh J."/>
            <person name="Baeyen S."/>
            <person name="Van Huylenbroeck J."/>
            <person name="Geelen D."/>
            <person name="Dhooghe E."/>
        </authorList>
    </citation>
    <scope>NUCLEOTIDE SEQUENCE [LARGE SCALE GENOMIC DNA]</scope>
    <source>
        <strain evidence="2 3">B 4.1</strain>
    </source>
</reference>
<dbReference type="EMBL" id="SGOB01000004">
    <property type="protein sequence ID" value="TRA87497.1"/>
    <property type="molecule type" value="Genomic_DNA"/>
</dbReference>
<keyword evidence="1" id="KW-0812">Transmembrane</keyword>
<proteinExistence type="predicted"/>
<comment type="caution">
    <text evidence="2">The sequence shown here is derived from an EMBL/GenBank/DDBJ whole genome shotgun (WGS) entry which is preliminary data.</text>
</comment>